<organism evidence="2 3">
    <name type="scientific">Aliarcobacter thereius</name>
    <dbReference type="NCBI Taxonomy" id="544718"/>
    <lineage>
        <taxon>Bacteria</taxon>
        <taxon>Pseudomonadati</taxon>
        <taxon>Campylobacterota</taxon>
        <taxon>Epsilonproteobacteria</taxon>
        <taxon>Campylobacterales</taxon>
        <taxon>Arcobacteraceae</taxon>
        <taxon>Aliarcobacter</taxon>
    </lineage>
</organism>
<dbReference type="Pfam" id="PF20275">
    <property type="entry name" value="CTD10"/>
    <property type="match status" value="1"/>
</dbReference>
<reference evidence="3" key="1">
    <citation type="submission" date="2015-05" db="EMBL/GenBank/DDBJ databases">
        <authorList>
            <person name="Rovetto F."/>
            <person name="Cocolin L."/>
            <person name="Illeghems K."/>
            <person name="Van Nieuwerburgh F."/>
            <person name="Houf K."/>
        </authorList>
    </citation>
    <scope>NUCLEOTIDE SEQUENCE [LARGE SCALE GENOMIC DNA]</scope>
    <source>
        <strain evidence="3">DU22</strain>
    </source>
</reference>
<protein>
    <recommendedName>
        <fullName evidence="1">ABC-three component systems C-terminal domain-containing protein</fullName>
    </recommendedName>
</protein>
<dbReference type="RefSeq" id="WP_066187064.1">
    <property type="nucleotide sequence ID" value="NZ_LCUJ01000008.1"/>
</dbReference>
<proteinExistence type="predicted"/>
<dbReference type="PATRIC" id="fig|544718.51.peg.1717"/>
<accession>A0A1C0B5C2</accession>
<dbReference type="EMBL" id="LCUJ01000008">
    <property type="protein sequence ID" value="OCL97894.1"/>
    <property type="molecule type" value="Genomic_DNA"/>
</dbReference>
<dbReference type="OrthoDB" id="596297at2"/>
<name>A0A1C0B5C2_9BACT</name>
<gene>
    <name evidence="2" type="ORF">AAX29_01745</name>
</gene>
<feature type="domain" description="ABC-three component systems C-terminal" evidence="1">
    <location>
        <begin position="173"/>
        <end position="294"/>
    </location>
</feature>
<dbReference type="InterPro" id="IPR046919">
    <property type="entry name" value="ABC-3C_CTD10"/>
</dbReference>
<evidence type="ECO:0000259" key="1">
    <source>
        <dbReference type="Pfam" id="PF20275"/>
    </source>
</evidence>
<dbReference type="AlphaFoldDB" id="A0A1C0B5C2"/>
<evidence type="ECO:0000313" key="3">
    <source>
        <dbReference type="Proteomes" id="UP000093281"/>
    </source>
</evidence>
<dbReference type="Proteomes" id="UP000093281">
    <property type="component" value="Unassembled WGS sequence"/>
</dbReference>
<evidence type="ECO:0000313" key="2">
    <source>
        <dbReference type="EMBL" id="OCL97894.1"/>
    </source>
</evidence>
<comment type="caution">
    <text evidence="2">The sequence shown here is derived from an EMBL/GenBank/DDBJ whole genome shotgun (WGS) entry which is preliminary data.</text>
</comment>
<sequence>MTRDERIISRILFKNKIHEADGQKFEDLFSAVMNYKEPDFTQIKPWGNIGDRKNDGYIKSRGVYFQVHAPEDITKSYPEVVKKIQTDFSGLQSQWSGIKEFYYVVNDKYKGVHADSEKLLDIIKQSHGLKECKFIVAKDLENMLYSLDDDQIMAIAGHIPDPANLTSLDYDILNEILEHLKGKSLNNGAEKIVAPNWDKKIKFNNLTSYEDIILTNGYFQLGTLSDYLKNNSDFTAQELQNKINAMYQELAKSYGGSELFWELVNEISPRSSAEYQASSIVIMAMYFETCDIFEEPVQ</sequence>